<dbReference type="EC" id="3.1.1.31" evidence="5 7"/>
<keyword evidence="7 9" id="KW-0378">Hydrolase</keyword>
<evidence type="ECO:0000256" key="4">
    <source>
        <dbReference type="ARBA" id="ARBA00010662"/>
    </source>
</evidence>
<organism evidence="9 10">
    <name type="scientific">Novilysobacter selenitireducens</name>
    <dbReference type="NCBI Taxonomy" id="2872639"/>
    <lineage>
        <taxon>Bacteria</taxon>
        <taxon>Pseudomonadati</taxon>
        <taxon>Pseudomonadota</taxon>
        <taxon>Gammaproteobacteria</taxon>
        <taxon>Lysobacterales</taxon>
        <taxon>Lysobacteraceae</taxon>
        <taxon>Novilysobacter</taxon>
    </lineage>
</organism>
<keyword evidence="10" id="KW-1185">Reference proteome</keyword>
<dbReference type="NCBIfam" id="TIGR01198">
    <property type="entry name" value="pgl"/>
    <property type="match status" value="1"/>
</dbReference>
<dbReference type="InterPro" id="IPR037171">
    <property type="entry name" value="NagB/RpiA_transferase-like"/>
</dbReference>
<dbReference type="PANTHER" id="PTHR11054:SF0">
    <property type="entry name" value="6-PHOSPHOGLUCONOLACTONASE"/>
    <property type="match status" value="1"/>
</dbReference>
<feature type="domain" description="Glucosamine/galactosamine-6-phosphate isomerase" evidence="8">
    <location>
        <begin position="10"/>
        <end position="222"/>
    </location>
</feature>
<dbReference type="Proteomes" id="UP001430954">
    <property type="component" value="Unassembled WGS sequence"/>
</dbReference>
<sequence length="234" mass="24731">MAWVEHRHADAAALADALAATLHRQCERALVERGKALLALAGGRTPFPAYRALAASDLDWSRVTAMPTDERCVPHDHAACNLRGLREAMAGARGLTLQALTTRDGNPDASQAAARAMLAHHPDAFDVVVLGMGEDGHTASLFPGAPQLDAALDPARADGAVRVDPDPLPPEAPFARISLTASRLLHARCIILALTGHAKRAVLEQALADADPRRHPVAAILHAPSATVHVHWSP</sequence>
<evidence type="ECO:0000256" key="6">
    <source>
        <dbReference type="ARBA" id="ARBA00020337"/>
    </source>
</evidence>
<comment type="similarity">
    <text evidence="4 7">Belongs to the glucosamine/galactosamine-6-phosphate isomerase family. 6-phosphogluconolactonase subfamily.</text>
</comment>
<dbReference type="EMBL" id="JAINZW010000001">
    <property type="protein sequence ID" value="MBZ4038151.1"/>
    <property type="molecule type" value="Genomic_DNA"/>
</dbReference>
<evidence type="ECO:0000256" key="7">
    <source>
        <dbReference type="RuleBase" id="RU365095"/>
    </source>
</evidence>
<comment type="catalytic activity">
    <reaction evidence="1 7">
        <text>6-phospho-D-glucono-1,5-lactone + H2O = 6-phospho-D-gluconate + H(+)</text>
        <dbReference type="Rhea" id="RHEA:12556"/>
        <dbReference type="ChEBI" id="CHEBI:15377"/>
        <dbReference type="ChEBI" id="CHEBI:15378"/>
        <dbReference type="ChEBI" id="CHEBI:57955"/>
        <dbReference type="ChEBI" id="CHEBI:58759"/>
        <dbReference type="EC" id="3.1.1.31"/>
    </reaction>
</comment>
<protein>
    <recommendedName>
        <fullName evidence="6 7">6-phosphogluconolactonase</fullName>
        <shortName evidence="7">6PGL</shortName>
        <ecNumber evidence="5 7">3.1.1.31</ecNumber>
    </recommendedName>
</protein>
<dbReference type="PANTHER" id="PTHR11054">
    <property type="entry name" value="6-PHOSPHOGLUCONOLACTONASE"/>
    <property type="match status" value="1"/>
</dbReference>
<accession>A0ABS7T2P7</accession>
<dbReference type="Pfam" id="PF01182">
    <property type="entry name" value="Glucosamine_iso"/>
    <property type="match status" value="1"/>
</dbReference>
<comment type="caution">
    <text evidence="9">The sequence shown here is derived from an EMBL/GenBank/DDBJ whole genome shotgun (WGS) entry which is preliminary data.</text>
</comment>
<gene>
    <name evidence="7 9" type="primary">pgl</name>
    <name evidence="9" type="ORF">K6753_01205</name>
</gene>
<dbReference type="Gene3D" id="3.40.50.1360">
    <property type="match status" value="1"/>
</dbReference>
<dbReference type="GO" id="GO:0017057">
    <property type="term" value="F:6-phosphogluconolactonase activity"/>
    <property type="evidence" value="ECO:0007669"/>
    <property type="project" value="UniProtKB-EC"/>
</dbReference>
<dbReference type="InterPro" id="IPR005900">
    <property type="entry name" value="6-phosphogluconolactonase_DevB"/>
</dbReference>
<evidence type="ECO:0000256" key="5">
    <source>
        <dbReference type="ARBA" id="ARBA00013198"/>
    </source>
</evidence>
<proteinExistence type="inferred from homology"/>
<comment type="function">
    <text evidence="2 7">Hydrolysis of 6-phosphogluconolactone to 6-phosphogluconate.</text>
</comment>
<evidence type="ECO:0000313" key="9">
    <source>
        <dbReference type="EMBL" id="MBZ4038151.1"/>
    </source>
</evidence>
<evidence type="ECO:0000256" key="1">
    <source>
        <dbReference type="ARBA" id="ARBA00000832"/>
    </source>
</evidence>
<dbReference type="InterPro" id="IPR006148">
    <property type="entry name" value="Glc/Gal-6P_isomerase"/>
</dbReference>
<comment type="pathway">
    <text evidence="3 7">Carbohydrate degradation; pentose phosphate pathway; D-ribulose 5-phosphate from D-glucose 6-phosphate (oxidative stage): step 2/3.</text>
</comment>
<dbReference type="CDD" id="cd01400">
    <property type="entry name" value="6PGL"/>
    <property type="match status" value="1"/>
</dbReference>
<dbReference type="InterPro" id="IPR039104">
    <property type="entry name" value="6PGL"/>
</dbReference>
<evidence type="ECO:0000313" key="10">
    <source>
        <dbReference type="Proteomes" id="UP001430954"/>
    </source>
</evidence>
<dbReference type="SUPFAM" id="SSF100950">
    <property type="entry name" value="NagB/RpiA/CoA transferase-like"/>
    <property type="match status" value="1"/>
</dbReference>
<reference evidence="9 10" key="1">
    <citation type="submission" date="2021-09" db="EMBL/GenBank/DDBJ databases">
        <title>Lysobacter sp. 13A isolated from the river sediment.</title>
        <authorList>
            <person name="Liu H."/>
            <person name="Li S."/>
            <person name="Mao S."/>
        </authorList>
    </citation>
    <scope>NUCLEOTIDE SEQUENCE [LARGE SCALE GENOMIC DNA]</scope>
    <source>
        <strain evidence="9 10">13A</strain>
    </source>
</reference>
<evidence type="ECO:0000256" key="3">
    <source>
        <dbReference type="ARBA" id="ARBA00004961"/>
    </source>
</evidence>
<name>A0ABS7T2P7_9GAMM</name>
<evidence type="ECO:0000259" key="8">
    <source>
        <dbReference type="Pfam" id="PF01182"/>
    </source>
</evidence>
<dbReference type="RefSeq" id="WP_223674358.1">
    <property type="nucleotide sequence ID" value="NZ_JAINZW010000001.1"/>
</dbReference>
<evidence type="ECO:0000256" key="2">
    <source>
        <dbReference type="ARBA" id="ARBA00002681"/>
    </source>
</evidence>